<reference evidence="2" key="1">
    <citation type="journal article" date="2019" name="Int. J. Syst. Evol. Microbiol.">
        <title>The Global Catalogue of Microorganisms (GCM) 10K type strain sequencing project: providing services to taxonomists for standard genome sequencing and annotation.</title>
        <authorList>
            <consortium name="The Broad Institute Genomics Platform"/>
            <consortium name="The Broad Institute Genome Sequencing Center for Infectious Disease"/>
            <person name="Wu L."/>
            <person name="Ma J."/>
        </authorList>
    </citation>
    <scope>NUCLEOTIDE SEQUENCE [LARGE SCALE GENOMIC DNA]</scope>
    <source>
        <strain evidence="2">JCM 17712</strain>
    </source>
</reference>
<dbReference type="EMBL" id="BAABIZ010000020">
    <property type="protein sequence ID" value="GAA5110135.1"/>
    <property type="molecule type" value="Genomic_DNA"/>
</dbReference>
<evidence type="ECO:0000313" key="1">
    <source>
        <dbReference type="EMBL" id="GAA5110135.1"/>
    </source>
</evidence>
<evidence type="ECO:0000313" key="2">
    <source>
        <dbReference type="Proteomes" id="UP001500864"/>
    </source>
</evidence>
<protein>
    <submittedName>
        <fullName evidence="1">Uncharacterized protein</fullName>
    </submittedName>
</protein>
<sequence>MSLDKAFLLEVTREEDIFLITDLDDAVMSVAVIDENATVLEASSHFCFVDKRVKILLQTIDNEMSVKTILSIGGISKQVSIICLKIKPVSFWFYVRH</sequence>
<proteinExistence type="predicted"/>
<name>A0ABP9N5I3_9HYPH</name>
<accession>A0ABP9N5I3</accession>
<organism evidence="1 2">
    <name type="scientific">Bartonella jaculi</name>
    <dbReference type="NCBI Taxonomy" id="686226"/>
    <lineage>
        <taxon>Bacteria</taxon>
        <taxon>Pseudomonadati</taxon>
        <taxon>Pseudomonadota</taxon>
        <taxon>Alphaproteobacteria</taxon>
        <taxon>Hyphomicrobiales</taxon>
        <taxon>Bartonellaceae</taxon>
        <taxon>Bartonella</taxon>
    </lineage>
</organism>
<keyword evidence="2" id="KW-1185">Reference proteome</keyword>
<gene>
    <name evidence="1" type="ORF">GCM10023261_13620</name>
</gene>
<dbReference type="Proteomes" id="UP001500864">
    <property type="component" value="Unassembled WGS sequence"/>
</dbReference>
<comment type="caution">
    <text evidence="1">The sequence shown here is derived from an EMBL/GenBank/DDBJ whole genome shotgun (WGS) entry which is preliminary data.</text>
</comment>